<sequence length="230" mass="26632">MKSSVSEKLILRPIKVLSKGMEKQLQYLNPKGASKRILPIRFRKEFIQLPESPPKSTSPDISSKRYKIIPKSLKSYKTYADIAKNTRTLNKIILTTSRDSSPLKTSTSPYPELCNKSDFSLPRLVRIAAIVDSCDTVSKLNKSDIIITKDLKNQSSILHEHAQDYLDQRRNIGRLKLWGEKFEKKKLKKISIDKIKKESFETAYFVERTLRKTTLKKLKAKVMPWKIYET</sequence>
<dbReference type="EMBL" id="MPUH01000079">
    <property type="protein sequence ID" value="OMJ91524.1"/>
    <property type="molecule type" value="Genomic_DNA"/>
</dbReference>
<evidence type="ECO:0000313" key="2">
    <source>
        <dbReference type="Proteomes" id="UP000187209"/>
    </source>
</evidence>
<protein>
    <submittedName>
        <fullName evidence="1">Uncharacterized protein</fullName>
    </submittedName>
</protein>
<comment type="caution">
    <text evidence="1">The sequence shown here is derived from an EMBL/GenBank/DDBJ whole genome shotgun (WGS) entry which is preliminary data.</text>
</comment>
<keyword evidence="2" id="KW-1185">Reference proteome</keyword>
<gene>
    <name evidence="1" type="ORF">SteCoe_5894</name>
</gene>
<accession>A0A1R2CR88</accession>
<evidence type="ECO:0000313" key="1">
    <source>
        <dbReference type="EMBL" id="OMJ91524.1"/>
    </source>
</evidence>
<proteinExistence type="predicted"/>
<organism evidence="1 2">
    <name type="scientific">Stentor coeruleus</name>
    <dbReference type="NCBI Taxonomy" id="5963"/>
    <lineage>
        <taxon>Eukaryota</taxon>
        <taxon>Sar</taxon>
        <taxon>Alveolata</taxon>
        <taxon>Ciliophora</taxon>
        <taxon>Postciliodesmatophora</taxon>
        <taxon>Heterotrichea</taxon>
        <taxon>Heterotrichida</taxon>
        <taxon>Stentoridae</taxon>
        <taxon>Stentor</taxon>
    </lineage>
</organism>
<reference evidence="1 2" key="1">
    <citation type="submission" date="2016-11" db="EMBL/GenBank/DDBJ databases">
        <title>The macronuclear genome of Stentor coeruleus: a giant cell with tiny introns.</title>
        <authorList>
            <person name="Slabodnick M."/>
            <person name="Ruby J.G."/>
            <person name="Reiff S.B."/>
            <person name="Swart E.C."/>
            <person name="Gosai S."/>
            <person name="Prabakaran S."/>
            <person name="Witkowska E."/>
            <person name="Larue G.E."/>
            <person name="Fisher S."/>
            <person name="Freeman R.M."/>
            <person name="Gunawardena J."/>
            <person name="Chu W."/>
            <person name="Stover N.A."/>
            <person name="Gregory B.D."/>
            <person name="Nowacki M."/>
            <person name="Derisi J."/>
            <person name="Roy S.W."/>
            <person name="Marshall W.F."/>
            <person name="Sood P."/>
        </authorList>
    </citation>
    <scope>NUCLEOTIDE SEQUENCE [LARGE SCALE GENOMIC DNA]</scope>
    <source>
        <strain evidence="1">WM001</strain>
    </source>
</reference>
<name>A0A1R2CR88_9CILI</name>
<dbReference type="Proteomes" id="UP000187209">
    <property type="component" value="Unassembled WGS sequence"/>
</dbReference>
<dbReference type="AlphaFoldDB" id="A0A1R2CR88"/>